<dbReference type="RefSeq" id="WP_171182917.1">
    <property type="nucleotide sequence ID" value="NZ_WTPX01000005.1"/>
</dbReference>
<name>A0ABX1V8Q8_9PLAN</name>
<accession>A0ABX1V8Q8</accession>
<protein>
    <recommendedName>
        <fullName evidence="3">G domain-containing protein</fullName>
    </recommendedName>
</protein>
<gene>
    <name evidence="4" type="ORF">LzC2_02630</name>
</gene>
<sequence length="643" mass="69783">MSPDLDRLDQLARIDGLLRRVREWAEEPVDAAGAERDAASWEPLADARGLLRRVLSRAEAVRVRLEAPLVVATFGGTGTGKSTLVNALVGEEVARPGKQRPTTTTPTLVAHPDTDLEPLGLPLDRVRVKRADAGALREFILIDCPDPDTTEVQAEGEGAATNLGRLRELLPHCDVLLVVSTQQKYRNARVADELAHAARGCRLLFVQTHAAEDGDIREDWRRVLGERFELSPEDLYFVDSVRAKAERDAGRLPTGEFARLQETLRTELSEHARVAVRRANLLDLLHGALERADANVRARRPALDRVGEKLTEEREALTTAMTSRLREELLGNPGVWERRLADAVATDWGVSPFSIALRFYNGIGGYITSSSLFRARNAAAVALVGATMAGQKLREYHAGNAADAGLDQLGAFGQDDGLLRDARFRLQGFTSDAGLPSELLTLTDEQIRDQGVAAEGRFLEGVRGRVDGLIKSLAAKNSRTVVRIWYEVLLMSLPAVILLRAAKNFFWDTFLYPLLFGDAEASDAADPALYGGDYWLAGAVFASLWAGLLVMLFSRRLRRGLDREVNELARSISAGRSARGYGAAGLFPKLDAAVNRAAAGADRLHRLAGEAGDARNRLAGTTVAGAGAKRPPSDAAHENAPAA</sequence>
<dbReference type="InterPro" id="IPR006073">
    <property type="entry name" value="GTP-bd"/>
</dbReference>
<keyword evidence="2" id="KW-1133">Transmembrane helix</keyword>
<keyword evidence="5" id="KW-1185">Reference proteome</keyword>
<proteinExistence type="predicted"/>
<dbReference type="Pfam" id="PF01926">
    <property type="entry name" value="MMR_HSR1"/>
    <property type="match status" value="1"/>
</dbReference>
<feature type="transmembrane region" description="Helical" evidence="2">
    <location>
        <begin position="534"/>
        <end position="553"/>
    </location>
</feature>
<dbReference type="InterPro" id="IPR027417">
    <property type="entry name" value="P-loop_NTPase"/>
</dbReference>
<dbReference type="Proteomes" id="UP000609651">
    <property type="component" value="Unassembled WGS sequence"/>
</dbReference>
<dbReference type="EMBL" id="WTPX01000005">
    <property type="protein sequence ID" value="NNJ24213.1"/>
    <property type="molecule type" value="Genomic_DNA"/>
</dbReference>
<dbReference type="Gene3D" id="3.40.50.300">
    <property type="entry name" value="P-loop containing nucleotide triphosphate hydrolases"/>
    <property type="match status" value="1"/>
</dbReference>
<keyword evidence="2" id="KW-0812">Transmembrane</keyword>
<evidence type="ECO:0000256" key="2">
    <source>
        <dbReference type="SAM" id="Phobius"/>
    </source>
</evidence>
<organism evidence="4 5">
    <name type="scientific">Alienimonas chondri</name>
    <dbReference type="NCBI Taxonomy" id="2681879"/>
    <lineage>
        <taxon>Bacteria</taxon>
        <taxon>Pseudomonadati</taxon>
        <taxon>Planctomycetota</taxon>
        <taxon>Planctomycetia</taxon>
        <taxon>Planctomycetales</taxon>
        <taxon>Planctomycetaceae</taxon>
        <taxon>Alienimonas</taxon>
    </lineage>
</organism>
<reference evidence="4 5" key="1">
    <citation type="journal article" date="2020" name="Syst. Appl. Microbiol.">
        <title>Alienimonas chondri sp. nov., a novel planctomycete isolated from the biofilm of the red alga Chondrus crispus.</title>
        <authorList>
            <person name="Vitorino I."/>
            <person name="Albuquerque L."/>
            <person name="Wiegand S."/>
            <person name="Kallscheuer N."/>
            <person name="da Costa M.S."/>
            <person name="Lobo-da-Cunha A."/>
            <person name="Jogler C."/>
            <person name="Lage O.M."/>
        </authorList>
    </citation>
    <scope>NUCLEOTIDE SEQUENCE [LARGE SCALE GENOMIC DNA]</scope>
    <source>
        <strain evidence="4 5">LzC2</strain>
    </source>
</reference>
<keyword evidence="2" id="KW-0472">Membrane</keyword>
<dbReference type="SUPFAM" id="SSF52540">
    <property type="entry name" value="P-loop containing nucleoside triphosphate hydrolases"/>
    <property type="match status" value="1"/>
</dbReference>
<feature type="region of interest" description="Disordered" evidence="1">
    <location>
        <begin position="619"/>
        <end position="643"/>
    </location>
</feature>
<evidence type="ECO:0000313" key="5">
    <source>
        <dbReference type="Proteomes" id="UP000609651"/>
    </source>
</evidence>
<comment type="caution">
    <text evidence="4">The sequence shown here is derived from an EMBL/GenBank/DDBJ whole genome shotgun (WGS) entry which is preliminary data.</text>
</comment>
<evidence type="ECO:0000259" key="3">
    <source>
        <dbReference type="Pfam" id="PF01926"/>
    </source>
</evidence>
<dbReference type="CDD" id="cd00882">
    <property type="entry name" value="Ras_like_GTPase"/>
    <property type="match status" value="1"/>
</dbReference>
<evidence type="ECO:0000256" key="1">
    <source>
        <dbReference type="SAM" id="MobiDB-lite"/>
    </source>
</evidence>
<feature type="domain" description="G" evidence="3">
    <location>
        <begin position="71"/>
        <end position="187"/>
    </location>
</feature>
<evidence type="ECO:0000313" key="4">
    <source>
        <dbReference type="EMBL" id="NNJ24213.1"/>
    </source>
</evidence>